<sequence length="1013" mass="108680">GAQGEAAARLATERKRSSDLRAKVEELKQRLHSALREQRRLVQQMGRVSTPGVSARLGPEAHERDMAAAARQIATQQDAIVTLKTQLADQKAANAELSRRMLPRLQQTTQTQLASGPRAGPGQGCQGWDPSNWQLEPLRLRGMALLLEAHTGRVFTYPAAAGPSSGDTPQAAAWPTPVGVLGSDGAHVLDADDVFAAYAPLQGLPEDARRRSQLQAVFTKHQSRQKTLLSTDLQAVLAAAAPSMSCGETEFLACMLDPAGIGTLTLPSLLAGLADSLALMNSAGEDADGTLAEPLMGLRDLAQDRWQTLQDLGPADIQRPELLTDIPARVLTWLPGCSQRSLRHLLALLRSWDTAATGKASLADVIHILRLGRLQLGPDSEPTTQPQPNGSPWDGRDDATWESLKQQVRDLKRQLREASRAGSAQAADATMEELQRALRELSEGWPQQASGSVSGQATPQEGDEGVLDARAAWSKARLMRRRYLDARSAHEALQGQTNSLISELEGKNGQLLEQRLAQTRAEGEAAQLRLEIDQLHASKSPPADTPRRKTADQQPSLSEATEQGGGRQHTATQTPPPMPSASPAWRRQDSGHRCSSDIGLDSKPLRHTSSQSWAGITPGGLARLSEEASQDVESVQAGSDAASPQANGADAAEPSMKHQLSWRGDTGAGTDWNAEGQDVGLREWRVRQRGRTGSEPGGPRRATADKRMPRHMSVDAIRAGVARQMAEAWTQAVGRHPPAQGDSEQLKMQLAQERMVNAELQEMLLASQSQPEPKGASQGQAEQPRRSTLADEPQDRLLYLLDSSAPQPVSQLGDLRLLHANLQAQPARDPAKGLALSSTPCWRRVPANPEAWPDASSNIVFALEDAMLQPSLFEAHPQLQSVRLMYSFLPEACEPGAQTTHSLPASAAAPLPFDFCTAYDVSSGQAGSAGITGAVKRLLNSTATVPLSLVGHLKDIEEPKELAAASISLQDVLDSDSDLCHSQVNMTTEDGIVMALATISVQAIRALGAVLNN</sequence>
<feature type="compositionally biased region" description="Polar residues" evidence="2">
    <location>
        <begin position="631"/>
        <end position="646"/>
    </location>
</feature>
<protein>
    <submittedName>
        <fullName evidence="3">Uncharacterized protein</fullName>
    </submittedName>
</protein>
<dbReference type="GO" id="GO:0035869">
    <property type="term" value="C:ciliary transition zone"/>
    <property type="evidence" value="ECO:0007669"/>
    <property type="project" value="TreeGrafter"/>
</dbReference>
<evidence type="ECO:0000313" key="4">
    <source>
        <dbReference type="Proteomes" id="UP001485043"/>
    </source>
</evidence>
<feature type="compositionally biased region" description="Polar residues" evidence="2">
    <location>
        <begin position="381"/>
        <end position="390"/>
    </location>
</feature>
<feature type="compositionally biased region" description="Polar residues" evidence="2">
    <location>
        <begin position="767"/>
        <end position="781"/>
    </location>
</feature>
<feature type="region of interest" description="Disordered" evidence="2">
    <location>
        <begin position="444"/>
        <end position="465"/>
    </location>
</feature>
<reference evidence="3 4" key="1">
    <citation type="journal article" date="2024" name="Nat. Commun.">
        <title>Phylogenomics reveals the evolutionary origins of lichenization in chlorophyte algae.</title>
        <authorList>
            <person name="Puginier C."/>
            <person name="Libourel C."/>
            <person name="Otte J."/>
            <person name="Skaloud P."/>
            <person name="Haon M."/>
            <person name="Grisel S."/>
            <person name="Petersen M."/>
            <person name="Berrin J.G."/>
            <person name="Delaux P.M."/>
            <person name="Dal Grande F."/>
            <person name="Keller J."/>
        </authorList>
    </citation>
    <scope>NUCLEOTIDE SEQUENCE [LARGE SCALE GENOMIC DNA]</scope>
    <source>
        <strain evidence="3 4">SAG 2523</strain>
    </source>
</reference>
<dbReference type="PANTHER" id="PTHR14240">
    <property type="entry name" value="RETINITIS PIGMENTOSA GTPASE REGULATOR-INTERACTING PROTEIN"/>
    <property type="match status" value="1"/>
</dbReference>
<feature type="region of interest" description="Disordered" evidence="2">
    <location>
        <begin position="376"/>
        <end position="398"/>
    </location>
</feature>
<accession>A0AAW1SY78</accession>
<feature type="non-terminal residue" evidence="3">
    <location>
        <position position="1"/>
    </location>
</feature>
<organism evidence="3 4">
    <name type="scientific">Apatococcus fuscideae</name>
    <dbReference type="NCBI Taxonomy" id="2026836"/>
    <lineage>
        <taxon>Eukaryota</taxon>
        <taxon>Viridiplantae</taxon>
        <taxon>Chlorophyta</taxon>
        <taxon>core chlorophytes</taxon>
        <taxon>Trebouxiophyceae</taxon>
        <taxon>Chlorellales</taxon>
        <taxon>Chlorellaceae</taxon>
        <taxon>Apatococcus</taxon>
    </lineage>
</organism>
<feature type="coiled-coil region" evidence="1">
    <location>
        <begin position="401"/>
        <end position="444"/>
    </location>
</feature>
<comment type="caution">
    <text evidence="3">The sequence shown here is derived from an EMBL/GenBank/DDBJ whole genome shotgun (WGS) entry which is preliminary data.</text>
</comment>
<feature type="region of interest" description="Disordered" evidence="2">
    <location>
        <begin position="536"/>
        <end position="707"/>
    </location>
</feature>
<feature type="region of interest" description="Disordered" evidence="2">
    <location>
        <begin position="767"/>
        <end position="790"/>
    </location>
</feature>
<dbReference type="Proteomes" id="UP001485043">
    <property type="component" value="Unassembled WGS sequence"/>
</dbReference>
<evidence type="ECO:0000313" key="3">
    <source>
        <dbReference type="EMBL" id="KAK9861425.1"/>
    </source>
</evidence>
<evidence type="ECO:0000256" key="1">
    <source>
        <dbReference type="SAM" id="Coils"/>
    </source>
</evidence>
<proteinExistence type="predicted"/>
<dbReference type="EMBL" id="JALJOV010000762">
    <property type="protein sequence ID" value="KAK9861425.1"/>
    <property type="molecule type" value="Genomic_DNA"/>
</dbReference>
<feature type="compositionally biased region" description="Basic and acidic residues" evidence="2">
    <location>
        <begin position="11"/>
        <end position="21"/>
    </location>
</feature>
<dbReference type="PANTHER" id="PTHR14240:SF1">
    <property type="entry name" value="PROTEIN FANTOM-RELATED"/>
    <property type="match status" value="1"/>
</dbReference>
<feature type="compositionally biased region" description="Polar residues" evidence="2">
    <location>
        <begin position="445"/>
        <end position="459"/>
    </location>
</feature>
<keyword evidence="1" id="KW-0175">Coiled coil</keyword>
<evidence type="ECO:0000256" key="2">
    <source>
        <dbReference type="SAM" id="MobiDB-lite"/>
    </source>
</evidence>
<feature type="compositionally biased region" description="Polar residues" evidence="2">
    <location>
        <begin position="552"/>
        <end position="561"/>
    </location>
</feature>
<keyword evidence="4" id="KW-1185">Reference proteome</keyword>
<dbReference type="InterPro" id="IPR031139">
    <property type="entry name" value="RPGRIP1_fam"/>
</dbReference>
<feature type="compositionally biased region" description="Basic and acidic residues" evidence="2">
    <location>
        <begin position="586"/>
        <end position="595"/>
    </location>
</feature>
<dbReference type="GO" id="GO:1905515">
    <property type="term" value="P:non-motile cilium assembly"/>
    <property type="evidence" value="ECO:0007669"/>
    <property type="project" value="TreeGrafter"/>
</dbReference>
<dbReference type="AlphaFoldDB" id="A0AAW1SY78"/>
<feature type="region of interest" description="Disordered" evidence="2">
    <location>
        <begin position="108"/>
        <end position="130"/>
    </location>
</feature>
<gene>
    <name evidence="3" type="ORF">WJX84_010692</name>
</gene>
<feature type="region of interest" description="Disordered" evidence="2">
    <location>
        <begin position="1"/>
        <end position="21"/>
    </location>
</feature>
<name>A0AAW1SY78_9CHLO</name>